<accession>A0A345Z4Z9</accession>
<evidence type="ECO:0000259" key="14">
    <source>
        <dbReference type="PROSITE" id="PS51098"/>
    </source>
</evidence>
<dbReference type="PROSITE" id="PS51098">
    <property type="entry name" value="PTS_EIIB_TYPE_1"/>
    <property type="match status" value="1"/>
</dbReference>
<dbReference type="CDD" id="cd00212">
    <property type="entry name" value="PTS_IIB_glc"/>
    <property type="match status" value="1"/>
</dbReference>
<evidence type="ECO:0000259" key="15">
    <source>
        <dbReference type="PROSITE" id="PS51103"/>
    </source>
</evidence>
<feature type="transmembrane region" description="Helical" evidence="12">
    <location>
        <begin position="611"/>
        <end position="633"/>
    </location>
</feature>
<proteinExistence type="predicted"/>
<keyword evidence="10 12" id="KW-0472">Membrane</keyword>
<feature type="domain" description="PTS EIIB type-1" evidence="14">
    <location>
        <begin position="175"/>
        <end position="257"/>
    </location>
</feature>
<dbReference type="EMBL" id="CP031376">
    <property type="protein sequence ID" value="AXK51678.1"/>
    <property type="molecule type" value="Genomic_DNA"/>
</dbReference>
<evidence type="ECO:0000256" key="5">
    <source>
        <dbReference type="ARBA" id="ARBA00022679"/>
    </source>
</evidence>
<feature type="transmembrane region" description="Helical" evidence="12">
    <location>
        <begin position="433"/>
        <end position="453"/>
    </location>
</feature>
<dbReference type="RefSeq" id="WP_162807966.1">
    <property type="nucleotide sequence ID" value="NZ_CP031376.1"/>
</dbReference>
<feature type="transmembrane region" description="Helical" evidence="12">
    <location>
        <begin position="459"/>
        <end position="480"/>
    </location>
</feature>
<evidence type="ECO:0000256" key="2">
    <source>
        <dbReference type="ARBA" id="ARBA00022448"/>
    </source>
</evidence>
<reference evidence="16 17" key="1">
    <citation type="submission" date="2018-07" db="EMBL/GenBank/DDBJ databases">
        <title>Complete genome sequence of Spiroplasma alleghenense PLHS-1 (ATCC 51752).</title>
        <authorList>
            <person name="Chou L."/>
            <person name="Lee T.-Y."/>
            <person name="Tsai Y.-M."/>
            <person name="Kuo C.-H."/>
        </authorList>
    </citation>
    <scope>NUCLEOTIDE SEQUENCE [LARGE SCALE GENOMIC DNA]</scope>
    <source>
        <strain evidence="16 17">PLHS-1</strain>
    </source>
</reference>
<dbReference type="InterPro" id="IPR001127">
    <property type="entry name" value="PTS_EIIA_1_perm"/>
</dbReference>
<dbReference type="Pfam" id="PF00367">
    <property type="entry name" value="PTS_EIIB"/>
    <property type="match status" value="1"/>
</dbReference>
<feature type="transmembrane region" description="Helical" evidence="12">
    <location>
        <begin position="492"/>
        <end position="519"/>
    </location>
</feature>
<dbReference type="PANTHER" id="PTHR30175">
    <property type="entry name" value="PHOSPHOTRANSFERASE SYSTEM TRANSPORT PROTEIN"/>
    <property type="match status" value="1"/>
</dbReference>
<feature type="transmembrane region" description="Helical" evidence="12">
    <location>
        <begin position="568"/>
        <end position="591"/>
    </location>
</feature>
<evidence type="ECO:0000313" key="17">
    <source>
        <dbReference type="Proteomes" id="UP000254792"/>
    </source>
</evidence>
<feature type="transmembrane region" description="Helical" evidence="12">
    <location>
        <begin position="327"/>
        <end position="346"/>
    </location>
</feature>
<feature type="active site" description="Phosphocysteine intermediate; for EIIB activity" evidence="11">
    <location>
        <position position="197"/>
    </location>
</feature>
<feature type="domain" description="PTS EIIC type-1" evidence="15">
    <location>
        <begin position="301"/>
        <end position="648"/>
    </location>
</feature>
<dbReference type="Proteomes" id="UP000254792">
    <property type="component" value="Chromosome"/>
</dbReference>
<keyword evidence="5" id="KW-0808">Transferase</keyword>
<dbReference type="InterPro" id="IPR013013">
    <property type="entry name" value="PTS_EIIC_1"/>
</dbReference>
<feature type="transmembrane region" description="Helical" evidence="12">
    <location>
        <begin position="394"/>
        <end position="412"/>
    </location>
</feature>
<dbReference type="Gene3D" id="3.30.1360.60">
    <property type="entry name" value="Glucose permease domain IIB"/>
    <property type="match status" value="1"/>
</dbReference>
<evidence type="ECO:0000313" key="16">
    <source>
        <dbReference type="EMBL" id="AXK51678.1"/>
    </source>
</evidence>
<dbReference type="InterPro" id="IPR003352">
    <property type="entry name" value="PTS_EIIC"/>
</dbReference>
<evidence type="ECO:0000256" key="9">
    <source>
        <dbReference type="ARBA" id="ARBA00022989"/>
    </source>
</evidence>
<evidence type="ECO:0000256" key="10">
    <source>
        <dbReference type="ARBA" id="ARBA00023136"/>
    </source>
</evidence>
<dbReference type="GO" id="GO:0016301">
    <property type="term" value="F:kinase activity"/>
    <property type="evidence" value="ECO:0007669"/>
    <property type="project" value="UniProtKB-KW"/>
</dbReference>
<feature type="transmembrane region" description="Helical" evidence="12">
    <location>
        <begin position="277"/>
        <end position="299"/>
    </location>
</feature>
<sequence>MNVKKIYAPCDGEVFEISKLNDGVFSNKMLGDGIYIKPSSEVFSSIIDEGKMLQVFDTKHAYFFEVEKNFPPILMHIGLETVTLNGVPFNTFIENDTKVDLKSKIVKADLKYILKNKCKIETAIVLETNQEFDLKIIKTGKVKQGDLIMEVNQLEVKKQKDNNPVSPVSFAGKYDVIAKTVYDNVGGEKNFKDFSNCMTRLRLDVIDKSQVNEDVIKKIPIVKGVNWAGNELQIIVGGEVYKVKDAFGQYLLNKDKTSSTEVIPVTFKTKLMSFIQAVVIPMIPALIGGSMLQAFYTIFGDQLIGLYQAIPGGTFGTALLDYHWANVMFYIIAYPGTAFVGIFFLYNTIKYLGGNTVVAVLIGVTLISPYLFSGIEIVWFTLKVGQIQANFGIKGYPTSVIPLVAAGFLYYYTDKFIKTWMPTSVDIIFRHSLAVLFTCSMTFMVLGNALSVIELTIGYLISLFAYIPFGLGTAMFAFIWQPLVLTGAHSAVWTAVALPALNNSAVGIPVLFGTVFGVFGQMGATIGVASRTNNANLRSVAIGAIPGAIFGITEPIIYAVNLPKVKPFFAGCVGAFFGGIIYTGVFQGNWFLPNAQGIFSFLSVQGGALQYIGWTLAILTSIGVGCLFTIMIYNDRPNELKNTKKMNKLFAKTYAIAYNKPLSEVDSQFKDEFDKLVSYLDKDKFKSISEWEKIMKDLVKASVVAQKANAKDEKQKDKLSKKANHAYSKKNYEMVRKYNELFNEVDKNSKAFELDKIYFQKQVEVNDIISNLNKFQNEYLLIVDNLLNSFSEHEFKDKILLLQNNYYNTIHSLDIAYQVSDKKDDEFNIKMIKKLQGEKLKNEKLKIS</sequence>
<dbReference type="KEGG" id="salx:SALLE_v1c10080"/>
<keyword evidence="7 12" id="KW-0812">Transmembrane</keyword>
<protein>
    <submittedName>
        <fullName evidence="16">PTS system, beta-glucoside-specific IIABC component</fullName>
    </submittedName>
</protein>
<dbReference type="InterPro" id="IPR036878">
    <property type="entry name" value="Glu_permease_IIB"/>
</dbReference>
<evidence type="ECO:0000256" key="7">
    <source>
        <dbReference type="ARBA" id="ARBA00022692"/>
    </source>
</evidence>
<evidence type="ECO:0000256" key="12">
    <source>
        <dbReference type="SAM" id="Phobius"/>
    </source>
</evidence>
<dbReference type="GO" id="GO:0005886">
    <property type="term" value="C:plasma membrane"/>
    <property type="evidence" value="ECO:0007669"/>
    <property type="project" value="UniProtKB-SubCell"/>
</dbReference>
<evidence type="ECO:0000256" key="4">
    <source>
        <dbReference type="ARBA" id="ARBA00022597"/>
    </source>
</evidence>
<feature type="transmembrane region" description="Helical" evidence="12">
    <location>
        <begin position="358"/>
        <end position="382"/>
    </location>
</feature>
<dbReference type="GO" id="GO:0009401">
    <property type="term" value="P:phosphoenolpyruvate-dependent sugar phosphotransferase system"/>
    <property type="evidence" value="ECO:0007669"/>
    <property type="project" value="UniProtKB-KW"/>
</dbReference>
<dbReference type="PROSITE" id="PS51093">
    <property type="entry name" value="PTS_EIIA_TYPE_1"/>
    <property type="match status" value="1"/>
</dbReference>
<dbReference type="InterPro" id="IPR018113">
    <property type="entry name" value="PTrfase_EIIB_Cys"/>
</dbReference>
<evidence type="ECO:0000256" key="8">
    <source>
        <dbReference type="ARBA" id="ARBA00022777"/>
    </source>
</evidence>
<keyword evidence="3" id="KW-1003">Cell membrane</keyword>
<dbReference type="InterPro" id="IPR011055">
    <property type="entry name" value="Dup_hybrid_motif"/>
</dbReference>
<evidence type="ECO:0000259" key="13">
    <source>
        <dbReference type="PROSITE" id="PS51093"/>
    </source>
</evidence>
<feature type="transmembrane region" description="Helical" evidence="12">
    <location>
        <begin position="539"/>
        <end position="561"/>
    </location>
</feature>
<keyword evidence="6" id="KW-0598">Phosphotransferase system</keyword>
<dbReference type="Pfam" id="PF02378">
    <property type="entry name" value="PTS_EIIC"/>
    <property type="match status" value="1"/>
</dbReference>
<keyword evidence="2" id="KW-0813">Transport</keyword>
<dbReference type="PROSITE" id="PS01035">
    <property type="entry name" value="PTS_EIIB_TYPE_1_CYS"/>
    <property type="match status" value="1"/>
</dbReference>
<gene>
    <name evidence="16" type="ORF">SALLE_v1c10080</name>
</gene>
<dbReference type="AlphaFoldDB" id="A0A345Z4Z9"/>
<keyword evidence="9 12" id="KW-1133">Transmembrane helix</keyword>
<dbReference type="PANTHER" id="PTHR30175:SF1">
    <property type="entry name" value="PTS SYSTEM ARBUTIN-, CELLOBIOSE-, AND SALICIN-SPECIFIC EIIBC COMPONENT-RELATED"/>
    <property type="match status" value="1"/>
</dbReference>
<dbReference type="InterPro" id="IPR001996">
    <property type="entry name" value="PTS_IIB_1"/>
</dbReference>
<name>A0A345Z4Z9_9MOLU</name>
<dbReference type="GO" id="GO:0090563">
    <property type="term" value="F:protein-phosphocysteine-sugar phosphotransferase activity"/>
    <property type="evidence" value="ECO:0007669"/>
    <property type="project" value="TreeGrafter"/>
</dbReference>
<dbReference type="Gene3D" id="2.70.70.10">
    <property type="entry name" value="Glucose Permease (Domain IIA)"/>
    <property type="match status" value="1"/>
</dbReference>
<feature type="domain" description="PTS EIIA type-1" evidence="13">
    <location>
        <begin position="22"/>
        <end position="128"/>
    </location>
</feature>
<evidence type="ECO:0000256" key="6">
    <source>
        <dbReference type="ARBA" id="ARBA00022683"/>
    </source>
</evidence>
<dbReference type="SUPFAM" id="SSF55604">
    <property type="entry name" value="Glucose permease domain IIB"/>
    <property type="match status" value="1"/>
</dbReference>
<evidence type="ECO:0000256" key="11">
    <source>
        <dbReference type="PROSITE-ProRule" id="PRU00421"/>
    </source>
</evidence>
<dbReference type="PROSITE" id="PS51103">
    <property type="entry name" value="PTS_EIIC_TYPE_1"/>
    <property type="match status" value="1"/>
</dbReference>
<keyword evidence="8" id="KW-0418">Kinase</keyword>
<keyword evidence="4" id="KW-0762">Sugar transport</keyword>
<evidence type="ECO:0000256" key="3">
    <source>
        <dbReference type="ARBA" id="ARBA00022475"/>
    </source>
</evidence>
<dbReference type="Pfam" id="PF00358">
    <property type="entry name" value="PTS_EIIA_1"/>
    <property type="match status" value="1"/>
</dbReference>
<dbReference type="InterPro" id="IPR050558">
    <property type="entry name" value="PTS_Sugar-Specific_Components"/>
</dbReference>
<comment type="subcellular location">
    <subcellularLocation>
        <location evidence="1">Cell membrane</location>
        <topology evidence="1">Multi-pass membrane protein</topology>
    </subcellularLocation>
</comment>
<organism evidence="16 17">
    <name type="scientific">Spiroplasma alleghenense</name>
    <dbReference type="NCBI Taxonomy" id="216931"/>
    <lineage>
        <taxon>Bacteria</taxon>
        <taxon>Bacillati</taxon>
        <taxon>Mycoplasmatota</taxon>
        <taxon>Mollicutes</taxon>
        <taxon>Entomoplasmatales</taxon>
        <taxon>Spiroplasmataceae</taxon>
        <taxon>Spiroplasma</taxon>
    </lineage>
</organism>
<keyword evidence="17" id="KW-1185">Reference proteome</keyword>
<evidence type="ECO:0000256" key="1">
    <source>
        <dbReference type="ARBA" id="ARBA00004651"/>
    </source>
</evidence>
<dbReference type="GO" id="GO:0008982">
    <property type="term" value="F:protein-N(PI)-phosphohistidine-sugar phosphotransferase activity"/>
    <property type="evidence" value="ECO:0007669"/>
    <property type="project" value="InterPro"/>
</dbReference>
<dbReference type="SUPFAM" id="SSF51261">
    <property type="entry name" value="Duplicated hybrid motif"/>
    <property type="match status" value="1"/>
</dbReference>